<feature type="domain" description="Lipid/polyisoprenoid-binding YceI-like" evidence="2">
    <location>
        <begin position="22"/>
        <end position="187"/>
    </location>
</feature>
<evidence type="ECO:0000256" key="1">
    <source>
        <dbReference type="SAM" id="SignalP"/>
    </source>
</evidence>
<feature type="chain" id="PRO_5015175386" evidence="1">
    <location>
        <begin position="20"/>
        <end position="190"/>
    </location>
</feature>
<dbReference type="Proteomes" id="UP000240572">
    <property type="component" value="Unassembled WGS sequence"/>
</dbReference>
<dbReference type="RefSeq" id="WP_106524899.1">
    <property type="nucleotide sequence ID" value="NZ_PYGD01000012.1"/>
</dbReference>
<keyword evidence="1" id="KW-0732">Signal</keyword>
<feature type="signal peptide" evidence="1">
    <location>
        <begin position="1"/>
        <end position="19"/>
    </location>
</feature>
<accession>A0A2P8CWA7</accession>
<comment type="caution">
    <text evidence="3">The sequence shown here is derived from an EMBL/GenBank/DDBJ whole genome shotgun (WGS) entry which is preliminary data.</text>
</comment>
<name>A0A2P8CWA7_9BACT</name>
<reference evidence="3 4" key="1">
    <citation type="submission" date="2018-03" db="EMBL/GenBank/DDBJ databases">
        <title>Genomic Encyclopedia of Type Strains, Phase III (KMG-III): the genomes of soil and plant-associated and newly described type strains.</title>
        <authorList>
            <person name="Whitman W."/>
        </authorList>
    </citation>
    <scope>NUCLEOTIDE SEQUENCE [LARGE SCALE GENOMIC DNA]</scope>
    <source>
        <strain evidence="3 4">CGMCC 1.12700</strain>
    </source>
</reference>
<dbReference type="OrthoDB" id="9811006at2"/>
<dbReference type="Gene3D" id="2.40.128.110">
    <property type="entry name" value="Lipid/polyisoprenoid-binding, YceI-like"/>
    <property type="match status" value="1"/>
</dbReference>
<dbReference type="SUPFAM" id="SSF101874">
    <property type="entry name" value="YceI-like"/>
    <property type="match status" value="1"/>
</dbReference>
<dbReference type="AlphaFoldDB" id="A0A2P8CWA7"/>
<dbReference type="EMBL" id="PYGD01000012">
    <property type="protein sequence ID" value="PSK89245.1"/>
    <property type="molecule type" value="Genomic_DNA"/>
</dbReference>
<protein>
    <submittedName>
        <fullName evidence="3">Polyisoprenoid-binding protein YceI</fullName>
    </submittedName>
</protein>
<organism evidence="3 4">
    <name type="scientific">Taibaiella chishuiensis</name>
    <dbReference type="NCBI Taxonomy" id="1434707"/>
    <lineage>
        <taxon>Bacteria</taxon>
        <taxon>Pseudomonadati</taxon>
        <taxon>Bacteroidota</taxon>
        <taxon>Chitinophagia</taxon>
        <taxon>Chitinophagales</taxon>
        <taxon>Chitinophagaceae</taxon>
        <taxon>Taibaiella</taxon>
    </lineage>
</organism>
<dbReference type="Pfam" id="PF04264">
    <property type="entry name" value="YceI"/>
    <property type="match status" value="1"/>
</dbReference>
<gene>
    <name evidence="3" type="ORF">B0I18_11246</name>
</gene>
<evidence type="ECO:0000313" key="3">
    <source>
        <dbReference type="EMBL" id="PSK89245.1"/>
    </source>
</evidence>
<dbReference type="PANTHER" id="PTHR34406:SF1">
    <property type="entry name" value="PROTEIN YCEI"/>
    <property type="match status" value="1"/>
</dbReference>
<dbReference type="InterPro" id="IPR007372">
    <property type="entry name" value="Lipid/polyisoprenoid-bd_YceI"/>
</dbReference>
<evidence type="ECO:0000259" key="2">
    <source>
        <dbReference type="SMART" id="SM00867"/>
    </source>
</evidence>
<dbReference type="InterPro" id="IPR036761">
    <property type="entry name" value="TTHA0802/YceI-like_sf"/>
</dbReference>
<sequence>MKKIVLAAAAAFLSLSAFAQNKWAVDPMHSSVNFTVKHMGISLLNGHFDKYEGNFTAAKPDLTDAAIAFTVQTASVNTLVEPRDKHLQGDDFFNTEKFPEMKFVSTAFKKVKGNEYTLTGNLTLRDVTKPVTFKVIYGGTAKDHMGNTKAGFHATGTINRLDYNIKYDPSGQGIAKDVAITLDLEFAQAK</sequence>
<evidence type="ECO:0000313" key="4">
    <source>
        <dbReference type="Proteomes" id="UP000240572"/>
    </source>
</evidence>
<proteinExistence type="predicted"/>
<keyword evidence="4" id="KW-1185">Reference proteome</keyword>
<dbReference type="SMART" id="SM00867">
    <property type="entry name" value="YceI"/>
    <property type="match status" value="1"/>
</dbReference>
<dbReference type="PANTHER" id="PTHR34406">
    <property type="entry name" value="PROTEIN YCEI"/>
    <property type="match status" value="1"/>
</dbReference>